<dbReference type="Proteomes" id="UP001165186">
    <property type="component" value="Unassembled WGS sequence"/>
</dbReference>
<proteinExistence type="predicted"/>
<reference evidence="1" key="1">
    <citation type="submission" date="2024-09" db="EMBL/GenBank/DDBJ databases">
        <title>Draft Genome Sequences of Neofusicoccum parvum.</title>
        <authorList>
            <person name="Ashida A."/>
            <person name="Camagna M."/>
            <person name="Tanaka A."/>
            <person name="Takemoto D."/>
        </authorList>
    </citation>
    <scope>NUCLEOTIDE SEQUENCE</scope>
    <source>
        <strain evidence="1">PPO83</strain>
    </source>
</reference>
<protein>
    <submittedName>
        <fullName evidence="1">Uncharacterized protein</fullName>
    </submittedName>
</protein>
<keyword evidence="2" id="KW-1185">Reference proteome</keyword>
<name>A0ACB5RX08_9PEZI</name>
<dbReference type="EMBL" id="BSXG01000017">
    <property type="protein sequence ID" value="GME25098.1"/>
    <property type="molecule type" value="Genomic_DNA"/>
</dbReference>
<sequence>MGDASSTTLFTFRIDVPSGVRSVELLGSWDNFTHSYRMERDSKRSSRHWFGIFTFKDITCDGESQSGPGKREGGLKMGGTYWYHYMLDGVYEYHDESKPFTTTCPLHLGECVNILEVPLEERSDDFDLSFPPPPVLTPPFTMDPKARFSTPRPNKFEALARKPTLPPPSPFFPSPATPSCEDFCRSSLAPSSDQSYRSSASMGSDSLPRTIYSRHGLLDRPVSSPGGARPTTAGNPTINQTNTQKIRHQNLRNTRPASVAQSNPSSGQEKKPGYSRSDFDVVGHGLSGRRDKSGSRNDVSLQVEPVVNQKEQRSEQRHKEVGAFVIDEDVLSDSGATLACWQHRDCLLRTRNGLAKTEAEKVFRQCAYQVVDAWIEHTTIALLDGDFPWDMDNASTCELRPTKSEFSDVLEDSMELEMGSYWAPQSFPDFDEGFISDETSSFIKVGGLARVEEEPNQESDFGDDDAGTDAMGEPLYRCISETEQFVESFELPAVFTGNTSFQEITQALAPQAQPEEEARSSTQEPADDFSSTDRFINTFVLPPLDTRVGVGDNSFAFDPALSPHSATTNATDLPQLEDSAMLSSTCSSPTTASSTWAESFHFWSEQDVGEDGMDESYLDYSSSATSPGLLPTVSHSRTSSWFSNSGFQGYSLPEDQYSSQATLTKITTQTTIVRSVSPPPQSKLHSTLRAVNSELGSMDALMTDFGYLSEAVI</sequence>
<evidence type="ECO:0000313" key="2">
    <source>
        <dbReference type="Proteomes" id="UP001165186"/>
    </source>
</evidence>
<evidence type="ECO:0000313" key="1">
    <source>
        <dbReference type="EMBL" id="GME25098.1"/>
    </source>
</evidence>
<accession>A0ACB5RX08</accession>
<comment type="caution">
    <text evidence="1">The sequence shown here is derived from an EMBL/GenBank/DDBJ whole genome shotgun (WGS) entry which is preliminary data.</text>
</comment>
<gene>
    <name evidence="1" type="primary">g1733</name>
    <name evidence="1" type="ORF">NpPPO83_00001733</name>
</gene>
<organism evidence="1 2">
    <name type="scientific">Neofusicoccum parvum</name>
    <dbReference type="NCBI Taxonomy" id="310453"/>
    <lineage>
        <taxon>Eukaryota</taxon>
        <taxon>Fungi</taxon>
        <taxon>Dikarya</taxon>
        <taxon>Ascomycota</taxon>
        <taxon>Pezizomycotina</taxon>
        <taxon>Dothideomycetes</taxon>
        <taxon>Dothideomycetes incertae sedis</taxon>
        <taxon>Botryosphaeriales</taxon>
        <taxon>Botryosphaeriaceae</taxon>
        <taxon>Neofusicoccum</taxon>
    </lineage>
</organism>